<evidence type="ECO:0000256" key="1">
    <source>
        <dbReference type="SAM" id="MobiDB-lite"/>
    </source>
</evidence>
<organism evidence="2">
    <name type="scientific">Tanacetum cinerariifolium</name>
    <name type="common">Dalmatian daisy</name>
    <name type="synonym">Chrysanthemum cinerariifolium</name>
    <dbReference type="NCBI Taxonomy" id="118510"/>
    <lineage>
        <taxon>Eukaryota</taxon>
        <taxon>Viridiplantae</taxon>
        <taxon>Streptophyta</taxon>
        <taxon>Embryophyta</taxon>
        <taxon>Tracheophyta</taxon>
        <taxon>Spermatophyta</taxon>
        <taxon>Magnoliopsida</taxon>
        <taxon>eudicotyledons</taxon>
        <taxon>Gunneridae</taxon>
        <taxon>Pentapetalae</taxon>
        <taxon>asterids</taxon>
        <taxon>campanulids</taxon>
        <taxon>Asterales</taxon>
        <taxon>Asteraceae</taxon>
        <taxon>Asteroideae</taxon>
        <taxon>Anthemideae</taxon>
        <taxon>Anthemidinae</taxon>
        <taxon>Tanacetum</taxon>
    </lineage>
</organism>
<protein>
    <submittedName>
        <fullName evidence="2">Reverse transcriptase domain-containing protein</fullName>
    </submittedName>
</protein>
<gene>
    <name evidence="2" type="ORF">Tci_034820</name>
</gene>
<dbReference type="GO" id="GO:0003964">
    <property type="term" value="F:RNA-directed DNA polymerase activity"/>
    <property type="evidence" value="ECO:0007669"/>
    <property type="project" value="UniProtKB-KW"/>
</dbReference>
<comment type="caution">
    <text evidence="2">The sequence shown here is derived from an EMBL/GenBank/DDBJ whole genome shotgun (WGS) entry which is preliminary data.</text>
</comment>
<keyword evidence="2" id="KW-0695">RNA-directed DNA polymerase</keyword>
<keyword evidence="2" id="KW-0808">Transferase</keyword>
<dbReference type="EMBL" id="BKCJ010004742">
    <property type="protein sequence ID" value="GEU62842.1"/>
    <property type="molecule type" value="Genomic_DNA"/>
</dbReference>
<name>A0A6L2LQU5_TANCI</name>
<sequence length="564" mass="63893">MPSWQSSIKRTDPMAKIKCDDGIVKIKVLQVPPAAFKFPLLLDTFYNALNPNDQDALDSAAGGNFLDKIPRDDKLDIRMNRFEKSLNDMKAFVSSPAPIKAVEEVCVTCRSNHSYNHCPLTRGGNEFLVFMTIFSSFKPSQLETSRKPKGTRGDKGYGAIEHQKHPTSFSPTPEKDKEPIDEPFIVPKTKTNFPYPSRLAKEKIHEKDDILAAKFMEIFRDLHFELSFADALVHMPKFAPMFKNRSSSTVDTWRPFLSTAHAIINVHEREIILRQDKQSLTLKCGDTPSISQYKFESLNKIDIIDAGEDILFLERLLSEDPYQFLPMNPNQAKSSIEEPEHSFSMGYEHFNTTLVTKLDEVTESSIKNLVPIPRECDVTLDNESESDKPIKDDSSVFTTFSNPIFNDSNDVTSSDKMSIYDVPIEESKVHSNSLSNDDEINYDELDRMEMLFTINPRPRPTVNANTIVESIPSSLIPVQDNDSQMEEIDVVTNTDDVLPPGFENDDDSKKEIDVVEELHVDNSISNFENELSNNEASDLITQSKDTIFDLDIYVSKPVDLPLIN</sequence>
<reference evidence="2" key="1">
    <citation type="journal article" date="2019" name="Sci. Rep.">
        <title>Draft genome of Tanacetum cinerariifolium, the natural source of mosquito coil.</title>
        <authorList>
            <person name="Yamashiro T."/>
            <person name="Shiraishi A."/>
            <person name="Satake H."/>
            <person name="Nakayama K."/>
        </authorList>
    </citation>
    <scope>NUCLEOTIDE SEQUENCE</scope>
</reference>
<evidence type="ECO:0000313" key="2">
    <source>
        <dbReference type="EMBL" id="GEU62842.1"/>
    </source>
</evidence>
<proteinExistence type="predicted"/>
<keyword evidence="2" id="KW-0548">Nucleotidyltransferase</keyword>
<accession>A0A6L2LQU5</accession>
<feature type="region of interest" description="Disordered" evidence="1">
    <location>
        <begin position="141"/>
        <end position="181"/>
    </location>
</feature>
<dbReference type="AlphaFoldDB" id="A0A6L2LQU5"/>